<organism evidence="2">
    <name type="scientific">mine drainage metagenome</name>
    <dbReference type="NCBI Taxonomy" id="410659"/>
    <lineage>
        <taxon>unclassified sequences</taxon>
        <taxon>metagenomes</taxon>
        <taxon>ecological metagenomes</taxon>
    </lineage>
</organism>
<protein>
    <submittedName>
        <fullName evidence="2">HIT domain protein</fullName>
    </submittedName>
</protein>
<dbReference type="AlphaFoldDB" id="A0A1J5S9U4"/>
<dbReference type="PROSITE" id="PS51084">
    <property type="entry name" value="HIT_2"/>
    <property type="match status" value="1"/>
</dbReference>
<dbReference type="SUPFAM" id="SSF54197">
    <property type="entry name" value="HIT-like"/>
    <property type="match status" value="1"/>
</dbReference>
<accession>A0A1J5S9U4</accession>
<dbReference type="InterPro" id="IPR036265">
    <property type="entry name" value="HIT-like_sf"/>
</dbReference>
<sequence length="148" mass="16734">MVADLQNCPLCQPCQSPILWQDDFCRVVLLNDADYPAYCRVELLAHVKEMTDLPPAQRARMMKTVFSVETALREIFNPAKINLASLGNKTPHIHWHVIPRFENDKHFPNSHWGEAMRDSSAGALSEQTIKALTEKVSAYIRCALDVTA</sequence>
<dbReference type="EMBL" id="MLJW01000054">
    <property type="protein sequence ID" value="OIR04954.1"/>
    <property type="molecule type" value="Genomic_DNA"/>
</dbReference>
<evidence type="ECO:0000313" key="2">
    <source>
        <dbReference type="EMBL" id="OIR04954.1"/>
    </source>
</evidence>
<proteinExistence type="predicted"/>
<dbReference type="GO" id="GO:0003824">
    <property type="term" value="F:catalytic activity"/>
    <property type="evidence" value="ECO:0007669"/>
    <property type="project" value="InterPro"/>
</dbReference>
<dbReference type="PIRSF" id="PIRSF000714">
    <property type="entry name" value="HIT"/>
    <property type="match status" value="1"/>
</dbReference>
<dbReference type="InterPro" id="IPR026026">
    <property type="entry name" value="HIT_Hint"/>
</dbReference>
<gene>
    <name evidence="2" type="ORF">GALL_130440</name>
</gene>
<dbReference type="Gene3D" id="3.30.428.10">
    <property type="entry name" value="HIT-like"/>
    <property type="match status" value="1"/>
</dbReference>
<dbReference type="InterPro" id="IPR011146">
    <property type="entry name" value="HIT-like"/>
</dbReference>
<dbReference type="Pfam" id="PF01230">
    <property type="entry name" value="HIT"/>
    <property type="match status" value="1"/>
</dbReference>
<name>A0A1J5S9U4_9ZZZZ</name>
<feature type="domain" description="HIT" evidence="1">
    <location>
        <begin position="6"/>
        <end position="107"/>
    </location>
</feature>
<evidence type="ECO:0000259" key="1">
    <source>
        <dbReference type="PROSITE" id="PS51084"/>
    </source>
</evidence>
<reference evidence="2" key="1">
    <citation type="submission" date="2016-10" db="EMBL/GenBank/DDBJ databases">
        <title>Sequence of Gallionella enrichment culture.</title>
        <authorList>
            <person name="Poehlein A."/>
            <person name="Muehling M."/>
            <person name="Daniel R."/>
        </authorList>
    </citation>
    <scope>NUCLEOTIDE SEQUENCE</scope>
</reference>
<comment type="caution">
    <text evidence="2">The sequence shown here is derived from an EMBL/GenBank/DDBJ whole genome shotgun (WGS) entry which is preliminary data.</text>
</comment>